<dbReference type="SUPFAM" id="SSF47336">
    <property type="entry name" value="ACP-like"/>
    <property type="match status" value="1"/>
</dbReference>
<dbReference type="Gene3D" id="1.10.1200.10">
    <property type="entry name" value="ACP-like"/>
    <property type="match status" value="1"/>
</dbReference>
<dbReference type="InterPro" id="IPR036736">
    <property type="entry name" value="ACP-like_sf"/>
</dbReference>
<dbReference type="AlphaFoldDB" id="A0A2Z6UXW1"/>
<evidence type="ECO:0000313" key="1">
    <source>
        <dbReference type="EMBL" id="GBL10698.1"/>
    </source>
</evidence>
<dbReference type="Proteomes" id="UP000248272">
    <property type="component" value="Unassembled WGS sequence"/>
</dbReference>
<dbReference type="EMBL" id="BDSG01000046">
    <property type="protein sequence ID" value="GBL10698.1"/>
    <property type="molecule type" value="Genomic_DNA"/>
</dbReference>
<reference evidence="1 2" key="1">
    <citation type="journal article" date="2018" name="Front. Microbiol.">
        <title>Adaptation of the Freshwater Bloom-Forming Cyanobacterium Microcystis aeruginosa to Brackish Water Is Driven by Recent Horizontal Transfer of Sucrose Genes.</title>
        <authorList>
            <person name="Tanabe Y."/>
            <person name="Hodoki Y."/>
            <person name="Sano T."/>
            <person name="Tada K."/>
            <person name="Watanabe M.M."/>
        </authorList>
    </citation>
    <scope>NUCLEOTIDE SEQUENCE [LARGE SCALE GENOMIC DNA]</scope>
    <source>
        <strain evidence="1 2">Sj</strain>
    </source>
</reference>
<organism evidence="1 2">
    <name type="scientific">Microcystis aeruginosa Sj</name>
    <dbReference type="NCBI Taxonomy" id="1979544"/>
    <lineage>
        <taxon>Bacteria</taxon>
        <taxon>Bacillati</taxon>
        <taxon>Cyanobacteriota</taxon>
        <taxon>Cyanophyceae</taxon>
        <taxon>Oscillatoriophycideae</taxon>
        <taxon>Chroococcales</taxon>
        <taxon>Microcystaceae</taxon>
        <taxon>Microcystis</taxon>
    </lineage>
</organism>
<accession>A0A2Z6UXW1</accession>
<evidence type="ECO:0000313" key="2">
    <source>
        <dbReference type="Proteomes" id="UP000248272"/>
    </source>
</evidence>
<proteinExistence type="predicted"/>
<gene>
    <name evidence="1" type="ORF">MSj_02191</name>
</gene>
<name>A0A2Z6UXW1_MICAE</name>
<dbReference type="RefSeq" id="WP_253256900.1">
    <property type="nucleotide sequence ID" value="NZ_BDSG01000046.1"/>
</dbReference>
<comment type="caution">
    <text evidence="1">The sequence shown here is derived from an EMBL/GenBank/DDBJ whole genome shotgun (WGS) entry which is preliminary data.</text>
</comment>
<protein>
    <submittedName>
        <fullName evidence="1">Uncharacterized protein</fullName>
    </submittedName>
</protein>
<sequence>MAQKTELPLETIENHHRLLAHLYLNSISVSQLVIEAARQLDLSPSHSPTDYANATIQDLAAALEELGKNNPQIPQESIPMGVDNWVRAFTVELIEKPLIKSDKKQINREKAGN</sequence>